<evidence type="ECO:0000313" key="2">
    <source>
        <dbReference type="Proteomes" id="UP001202289"/>
    </source>
</evidence>
<organism evidence="1 2">
    <name type="scientific">Bacillus cytotoxicus</name>
    <dbReference type="NCBI Taxonomy" id="580165"/>
    <lineage>
        <taxon>Bacteria</taxon>
        <taxon>Bacillati</taxon>
        <taxon>Bacillota</taxon>
        <taxon>Bacilli</taxon>
        <taxon>Bacillales</taxon>
        <taxon>Bacillaceae</taxon>
        <taxon>Bacillus</taxon>
        <taxon>Bacillus cereus group</taxon>
    </lineage>
</organism>
<reference evidence="1" key="1">
    <citation type="submission" date="2022-05" db="EMBL/GenBank/DDBJ databases">
        <title>Comparative Genomics of Spacecraft Associated Microbes.</title>
        <authorList>
            <person name="Tran M.T."/>
            <person name="Wright A."/>
            <person name="Seuylemezian A."/>
            <person name="Eisen J."/>
            <person name="Coil D."/>
        </authorList>
    </citation>
    <scope>NUCLEOTIDE SEQUENCE</scope>
    <source>
        <strain evidence="1">FAIRING 10M-2.2</strain>
    </source>
</reference>
<sequence>MIRIMIVDDQSLVRDGLAMLLNLRPELEVAGTASDGEEAVQNAEQLQPEIILMDIRMPHTNGVEGTRLIRERFPHIKVLMLTTFNDSELIFAALEQGASGYLLKDMETDTIVQAILTVHAGGVVLPQDMTAEIVKELKRTKTDSISEQHAPQQIEQLTEREVEVLRELGHGLNNKEIAEKLFITEGTVKNHVSNIISKLDIRDRTQAAIFAVRYGITVYI</sequence>
<dbReference type="EMBL" id="JAMBOP010000017">
    <property type="protein sequence ID" value="MCM3736961.1"/>
    <property type="molecule type" value="Genomic_DNA"/>
</dbReference>
<proteinExistence type="predicted"/>
<comment type="caution">
    <text evidence="1">The sequence shown here is derived from an EMBL/GenBank/DDBJ whole genome shotgun (WGS) entry which is preliminary data.</text>
</comment>
<gene>
    <name evidence="1" type="ORF">M3215_14370</name>
</gene>
<name>A0ACC6A7S7_9BACI</name>
<protein>
    <submittedName>
        <fullName evidence="1">Response regulator transcription factor</fullName>
    </submittedName>
</protein>
<evidence type="ECO:0000313" key="1">
    <source>
        <dbReference type="EMBL" id="MCM3736961.1"/>
    </source>
</evidence>
<dbReference type="Proteomes" id="UP001202289">
    <property type="component" value="Unassembled WGS sequence"/>
</dbReference>
<accession>A0ACC6A7S7</accession>
<keyword evidence="2" id="KW-1185">Reference proteome</keyword>